<proteinExistence type="predicted"/>
<feature type="compositionally biased region" description="Low complexity" evidence="1">
    <location>
        <begin position="43"/>
        <end position="72"/>
    </location>
</feature>
<organism evidence="2 3">
    <name type="scientific">Cystoisospora suis</name>
    <dbReference type="NCBI Taxonomy" id="483139"/>
    <lineage>
        <taxon>Eukaryota</taxon>
        <taxon>Sar</taxon>
        <taxon>Alveolata</taxon>
        <taxon>Apicomplexa</taxon>
        <taxon>Conoidasida</taxon>
        <taxon>Coccidia</taxon>
        <taxon>Eucoccidiorida</taxon>
        <taxon>Eimeriorina</taxon>
        <taxon>Sarcocystidae</taxon>
        <taxon>Cystoisospora</taxon>
    </lineage>
</organism>
<feature type="compositionally biased region" description="Polar residues" evidence="1">
    <location>
        <begin position="1"/>
        <end position="13"/>
    </location>
</feature>
<comment type="caution">
    <text evidence="2">The sequence shown here is derived from an EMBL/GenBank/DDBJ whole genome shotgun (WGS) entry which is preliminary data.</text>
</comment>
<dbReference type="VEuPathDB" id="ToxoDB:CSUI_008893"/>
<gene>
    <name evidence="2" type="ORF">CSUI_008893</name>
</gene>
<evidence type="ECO:0000313" key="3">
    <source>
        <dbReference type="Proteomes" id="UP000221165"/>
    </source>
</evidence>
<dbReference type="GeneID" id="94432223"/>
<dbReference type="Proteomes" id="UP000221165">
    <property type="component" value="Unassembled WGS sequence"/>
</dbReference>
<feature type="compositionally biased region" description="Low complexity" evidence="1">
    <location>
        <begin position="104"/>
        <end position="114"/>
    </location>
</feature>
<sequence length="309" mass="33763">MNSLPSSSFQTPLTLKKREEKTGSDSPLPRIVTSYTPSPEYRSSSSFFSSSSSSSSSSFSLASSSSFPASSSTIVRDSQRDPQTASLFSSADRERSKEEEELRLPSSNVSSSSSCLPFFGERDGEREKPFLSSLSNRREKEERSPPSSSLRTYNGALYRDSDDVNKEINIGGRRGDLSLYRFRSDAFHPLGSFLLSSSSSSTSPFLSPSPYLLPSSSLTSSASSSSSPFLFPLRRSTSFPPPAVFSPSRYLVAAGRDESLFGRGDEKENKRKKKGSQEIKDDKDDTGRSERREGRGGDDGEGDRGRKAS</sequence>
<feature type="compositionally biased region" description="Basic and acidic residues" evidence="1">
    <location>
        <begin position="91"/>
        <end position="103"/>
    </location>
</feature>
<accession>A0A2C6KLM2</accession>
<name>A0A2C6KLM2_9APIC</name>
<keyword evidence="3" id="KW-1185">Reference proteome</keyword>
<dbReference type="RefSeq" id="XP_067919011.1">
    <property type="nucleotide sequence ID" value="XM_068069012.1"/>
</dbReference>
<reference evidence="2 3" key="1">
    <citation type="journal article" date="2017" name="Int. J. Parasitol.">
        <title>The genome of the protozoan parasite Cystoisospora suis and a reverse vaccinology approach to identify vaccine candidates.</title>
        <authorList>
            <person name="Palmieri N."/>
            <person name="Shrestha A."/>
            <person name="Ruttkowski B."/>
            <person name="Beck T."/>
            <person name="Vogl C."/>
            <person name="Tomley F."/>
            <person name="Blake D.P."/>
            <person name="Joachim A."/>
        </authorList>
    </citation>
    <scope>NUCLEOTIDE SEQUENCE [LARGE SCALE GENOMIC DNA]</scope>
    <source>
        <strain evidence="2 3">Wien I</strain>
    </source>
</reference>
<feature type="non-terminal residue" evidence="2">
    <location>
        <position position="309"/>
    </location>
</feature>
<feature type="compositionally biased region" description="Polar residues" evidence="1">
    <location>
        <begin position="73"/>
        <end position="88"/>
    </location>
</feature>
<evidence type="ECO:0000256" key="1">
    <source>
        <dbReference type="SAM" id="MobiDB-lite"/>
    </source>
</evidence>
<evidence type="ECO:0000313" key="2">
    <source>
        <dbReference type="EMBL" id="PHJ17286.1"/>
    </source>
</evidence>
<feature type="region of interest" description="Disordered" evidence="1">
    <location>
        <begin position="257"/>
        <end position="309"/>
    </location>
</feature>
<protein>
    <submittedName>
        <fullName evidence="2">Uncharacterized protein</fullName>
    </submittedName>
</protein>
<dbReference type="AlphaFoldDB" id="A0A2C6KLM2"/>
<feature type="region of interest" description="Disordered" evidence="1">
    <location>
        <begin position="1"/>
        <end position="156"/>
    </location>
</feature>
<dbReference type="EMBL" id="MIGC01005130">
    <property type="protein sequence ID" value="PHJ17286.1"/>
    <property type="molecule type" value="Genomic_DNA"/>
</dbReference>
<feature type="compositionally biased region" description="Basic and acidic residues" evidence="1">
    <location>
        <begin position="120"/>
        <end position="129"/>
    </location>
</feature>
<feature type="region of interest" description="Disordered" evidence="1">
    <location>
        <begin position="196"/>
        <end position="233"/>
    </location>
</feature>